<dbReference type="InterPro" id="IPR003838">
    <property type="entry name" value="ABC3_permease_C"/>
</dbReference>
<feature type="transmembrane region" description="Helical" evidence="7">
    <location>
        <begin position="427"/>
        <end position="447"/>
    </location>
</feature>
<reference evidence="10 11" key="1">
    <citation type="submission" date="2023-07" db="EMBL/GenBank/DDBJ databases">
        <title>Sorghum-associated microbial communities from plants grown in Nebraska, USA.</title>
        <authorList>
            <person name="Schachtman D."/>
        </authorList>
    </citation>
    <scope>NUCLEOTIDE SEQUENCE [LARGE SCALE GENOMIC DNA]</scope>
    <source>
        <strain evidence="10 11">BE57</strain>
    </source>
</reference>
<keyword evidence="5 7" id="KW-0472">Membrane</keyword>
<evidence type="ECO:0000256" key="4">
    <source>
        <dbReference type="ARBA" id="ARBA00022989"/>
    </source>
</evidence>
<evidence type="ECO:0000256" key="5">
    <source>
        <dbReference type="ARBA" id="ARBA00023136"/>
    </source>
</evidence>
<protein>
    <submittedName>
        <fullName evidence="10">ABC-type antimicrobial peptide transport system permease subunit</fullName>
    </submittedName>
</protein>
<feature type="domain" description="ABC3 transporter permease C-terminal" evidence="8">
    <location>
        <begin position="679"/>
        <end position="791"/>
    </location>
</feature>
<name>A0ABU1QVC6_9BACT</name>
<dbReference type="Proteomes" id="UP001264980">
    <property type="component" value="Unassembled WGS sequence"/>
</dbReference>
<dbReference type="PANTHER" id="PTHR30572:SF4">
    <property type="entry name" value="ABC TRANSPORTER PERMEASE YTRF"/>
    <property type="match status" value="1"/>
</dbReference>
<evidence type="ECO:0000313" key="10">
    <source>
        <dbReference type="EMBL" id="MDR6804710.1"/>
    </source>
</evidence>
<keyword evidence="4 7" id="KW-1133">Transmembrane helix</keyword>
<accession>A0ABU1QVC6</accession>
<feature type="domain" description="MacB-like periplasmic core" evidence="9">
    <location>
        <begin position="522"/>
        <end position="637"/>
    </location>
</feature>
<keyword evidence="2" id="KW-1003">Cell membrane</keyword>
<feature type="transmembrane region" description="Helical" evidence="7">
    <location>
        <begin position="676"/>
        <end position="700"/>
    </location>
</feature>
<feature type="transmembrane region" description="Helical" evidence="7">
    <location>
        <begin position="380"/>
        <end position="406"/>
    </location>
</feature>
<evidence type="ECO:0000256" key="3">
    <source>
        <dbReference type="ARBA" id="ARBA00022692"/>
    </source>
</evidence>
<dbReference type="EMBL" id="JAVDTI010000002">
    <property type="protein sequence ID" value="MDR6804710.1"/>
    <property type="molecule type" value="Genomic_DNA"/>
</dbReference>
<gene>
    <name evidence="10" type="ORF">J2W84_001756</name>
</gene>
<feature type="transmembrane region" description="Helical" evidence="7">
    <location>
        <begin position="338"/>
        <end position="360"/>
    </location>
</feature>
<feature type="transmembrane region" description="Helical" evidence="7">
    <location>
        <begin position="762"/>
        <end position="782"/>
    </location>
</feature>
<evidence type="ECO:0000259" key="9">
    <source>
        <dbReference type="Pfam" id="PF12704"/>
    </source>
</evidence>
<evidence type="ECO:0000259" key="8">
    <source>
        <dbReference type="Pfam" id="PF02687"/>
    </source>
</evidence>
<feature type="transmembrane region" description="Helical" evidence="7">
    <location>
        <begin position="21"/>
        <end position="42"/>
    </location>
</feature>
<evidence type="ECO:0000256" key="7">
    <source>
        <dbReference type="SAM" id="Phobius"/>
    </source>
</evidence>
<organism evidence="10 11">
    <name type="scientific">Dyadobacter fermentans</name>
    <dbReference type="NCBI Taxonomy" id="94254"/>
    <lineage>
        <taxon>Bacteria</taxon>
        <taxon>Pseudomonadati</taxon>
        <taxon>Bacteroidota</taxon>
        <taxon>Cytophagia</taxon>
        <taxon>Cytophagales</taxon>
        <taxon>Spirosomataceae</taxon>
        <taxon>Dyadobacter</taxon>
    </lineage>
</organism>
<evidence type="ECO:0000313" key="11">
    <source>
        <dbReference type="Proteomes" id="UP001264980"/>
    </source>
</evidence>
<comment type="caution">
    <text evidence="10">The sequence shown here is derived from an EMBL/GenBank/DDBJ whole genome shotgun (WGS) entry which is preliminary data.</text>
</comment>
<sequence>MIRNYFKIAWRNLSGNKTYSLVNIGGLSLGITVAILIGLWIYDELTYNKCHQNYHRIARVLQQQTLDGEVNTGANVPAPLFTELQTNFGGDFERVVITSWLQRHTLAYAGTSFTRPGNFMSPGAAEMLSLKMVRGSASGLKDPATILLSESTAKAIFKDSDPVDKMMKINKDLNVKVTGVYQDIPYNSEFHELAFIAPFDLFMASTNWVKEAVANSEWQSSSFQILTQLSEKADLKTLSDRIRNIKAKKAGNSELKFKPQILLHPMSRWHLHSEWVNGNNTGGRIGFVWLFGTIGVFVLLLACINFMNLSTARAGQRAREVGVRKAIGSLRQQLIGQFLSESFLVVLFALLFALVLTRLALPAFNEIADKQMVIPWKDPIFFASVTLFTLLTGLIAGSYPAFYLSSFEPIKALKGKLGRSGHIPRKVLVVVQFTVSVVLMIGTIVVYKQILYAKNRPIGYARQGLLTMLVNTADIHLHFDAALDDLVKTGSVTSLAESQAPPTEVFSANVGFDWKGKDPALNSEFATIGVSHTFGKTVGWEFLAGRDFTRTLSTDSSGIVVNEAAIKFMGLARHDLNDAIGEVVTWDGRRFRIIGVIKDMIMESPYDPVKKSIFFIHPKAGRFITARLNPETNASFALKSIEAVFKKYSPDSPFNFQFADQEYALKFAAEERVGTLASIFTVLAIIISCLGLFGMASFIVQQRTKEIGIRKVMGASPASLWQLLTVDFVILVAVSCTLATPIAWYMMDRWLEKYAFHTEVSWLIFAGAASVMLAITILTVSYKTIRAALQNPVTSLRME</sequence>
<dbReference type="Pfam" id="PF02687">
    <property type="entry name" value="FtsX"/>
    <property type="match status" value="2"/>
</dbReference>
<dbReference type="PANTHER" id="PTHR30572">
    <property type="entry name" value="MEMBRANE COMPONENT OF TRANSPORTER-RELATED"/>
    <property type="match status" value="1"/>
</dbReference>
<feature type="transmembrane region" description="Helical" evidence="7">
    <location>
        <begin position="287"/>
        <end position="309"/>
    </location>
</feature>
<comment type="subcellular location">
    <subcellularLocation>
        <location evidence="1">Cell membrane</location>
        <topology evidence="1">Multi-pass membrane protein</topology>
    </subcellularLocation>
</comment>
<keyword evidence="11" id="KW-1185">Reference proteome</keyword>
<dbReference type="InterPro" id="IPR050250">
    <property type="entry name" value="Macrolide_Exporter_MacB"/>
</dbReference>
<dbReference type="RefSeq" id="WP_309981986.1">
    <property type="nucleotide sequence ID" value="NZ_JAVDTI010000002.1"/>
</dbReference>
<feature type="domain" description="ABC3 transporter permease C-terminal" evidence="8">
    <location>
        <begin position="293"/>
        <end position="409"/>
    </location>
</feature>
<feature type="transmembrane region" description="Helical" evidence="7">
    <location>
        <begin position="720"/>
        <end position="742"/>
    </location>
</feature>
<dbReference type="InterPro" id="IPR025857">
    <property type="entry name" value="MacB_PCD"/>
</dbReference>
<keyword evidence="3 7" id="KW-0812">Transmembrane</keyword>
<evidence type="ECO:0000256" key="1">
    <source>
        <dbReference type="ARBA" id="ARBA00004651"/>
    </source>
</evidence>
<feature type="domain" description="MacB-like periplasmic core" evidence="9">
    <location>
        <begin position="20"/>
        <end position="244"/>
    </location>
</feature>
<evidence type="ECO:0000256" key="6">
    <source>
        <dbReference type="ARBA" id="ARBA00038076"/>
    </source>
</evidence>
<proteinExistence type="inferred from homology"/>
<dbReference type="Pfam" id="PF12704">
    <property type="entry name" value="MacB_PCD"/>
    <property type="match status" value="2"/>
</dbReference>
<evidence type="ECO:0000256" key="2">
    <source>
        <dbReference type="ARBA" id="ARBA00022475"/>
    </source>
</evidence>
<comment type="similarity">
    <text evidence="6">Belongs to the ABC-4 integral membrane protein family.</text>
</comment>